<dbReference type="Pfam" id="PF00931">
    <property type="entry name" value="NB-ARC"/>
    <property type="match status" value="1"/>
</dbReference>
<gene>
    <name evidence="4" type="ORF">SNEC2469_LOCUS20148</name>
</gene>
<feature type="domain" description="DUF7779" evidence="3">
    <location>
        <begin position="295"/>
        <end position="372"/>
    </location>
</feature>
<dbReference type="OrthoDB" id="6161812at2759"/>
<dbReference type="EMBL" id="CAJNJA010034875">
    <property type="protein sequence ID" value="CAE7699198.1"/>
    <property type="molecule type" value="Genomic_DNA"/>
</dbReference>
<dbReference type="SUPFAM" id="SSF52540">
    <property type="entry name" value="P-loop containing nucleoside triphosphate hydrolases"/>
    <property type="match status" value="1"/>
</dbReference>
<comment type="caution">
    <text evidence="4">The sequence shown here is derived from an EMBL/GenBank/DDBJ whole genome shotgun (WGS) entry which is preliminary data.</text>
</comment>
<feature type="coiled-coil region" evidence="1">
    <location>
        <begin position="496"/>
        <end position="523"/>
    </location>
</feature>
<dbReference type="InterPro" id="IPR011990">
    <property type="entry name" value="TPR-like_helical_dom_sf"/>
</dbReference>
<evidence type="ECO:0000313" key="4">
    <source>
        <dbReference type="EMBL" id="CAE7699198.1"/>
    </source>
</evidence>
<dbReference type="PANTHER" id="PTHR35205">
    <property type="entry name" value="NB-ARC AND TPR DOMAIN PROTEIN"/>
    <property type="match status" value="1"/>
</dbReference>
<proteinExistence type="predicted"/>
<evidence type="ECO:0000259" key="3">
    <source>
        <dbReference type="Pfam" id="PF25000"/>
    </source>
</evidence>
<accession>A0A812WR61</accession>
<keyword evidence="1" id="KW-0175">Coiled coil</keyword>
<evidence type="ECO:0000256" key="1">
    <source>
        <dbReference type="SAM" id="Coils"/>
    </source>
</evidence>
<dbReference type="GO" id="GO:0043531">
    <property type="term" value="F:ADP binding"/>
    <property type="evidence" value="ECO:0007669"/>
    <property type="project" value="InterPro"/>
</dbReference>
<dbReference type="Pfam" id="PF25000">
    <property type="entry name" value="DUF7779"/>
    <property type="match status" value="1"/>
</dbReference>
<feature type="domain" description="NB-ARC" evidence="2">
    <location>
        <begin position="57"/>
        <end position="216"/>
    </location>
</feature>
<dbReference type="Proteomes" id="UP000601435">
    <property type="component" value="Unassembled WGS sequence"/>
</dbReference>
<sequence length="884" mass="98058">MIACRPKRHRRQRSSPSWIAAAHLLSSRCQLRFRFLAEATSTSCSHVEVAKWPVKQEALMDDLEARLREPGFLCLVATSGLAGVGKSQLVLELLHAKCKDRRIVWWLRAENLVTLQQGLAQLATRISRATEIEANHDMETLEKAALKAVRALEEELQAWVLVFDNAPNHETIKSWIPKQGGVVLVTSRSPTWDDTLQVPVFSEQESLELLERLVGKGDAFDGAKEVAEAVGHHPLALAQAGGWAKECNLGLRKYAELLSKPNERVELLNKCPSLQLQQDYEATIVKTVDLAVQALRTPFASQVFNVCAMAAPDNIPYELLMAVYRELAGKTSSETAFSQVLKELCDHSLISSAPEGSGPGSYCVHRLVQTVQKDFLLYGAREDTAAKVVSPALAAAAELFDFDLQNVKAAKEDSAPFYSSMVLHVRQIATFARDFDPQHESIDVASLAAVLMSLAEYLFEVVREEKEAVDLLLKALCLDLAPLRVLKLRATCLLAKFSLQANFKTKQQRLEQLEDAVLQLSDEDCYGLRVEALGTAAVIYAYSGQIPEAQERLSRCDAIVGKHLRPQGPSLAEASFQEAVSVVADLGGDMQTACDASRRMYETRLALLGSKSMLTLHALRGHVMDCAIVRPEEGMSMGEDLVRFTEALMGADHHDTGFAYRVLAECAYEAECFKRAKECCDAARKVSTQAYFQSRVDTVYAAVLIDSWSADAGDAMAQQAVELQERCLKEIINTDGDSSSRLIQAYSRLAIARVHMGKHIEAKQAAERAMEVLRSSSAAFQQKAHFAYIGMAEACVHDGVGQAEKWYKQLEDHLRQWPPEHPMHQHVSRHVERSKQRSGRLLLRTVGTNGVCLRSQTWYATGCFTWHGRTVVNEDISDAGWQHV</sequence>
<organism evidence="4 5">
    <name type="scientific">Symbiodinium necroappetens</name>
    <dbReference type="NCBI Taxonomy" id="1628268"/>
    <lineage>
        <taxon>Eukaryota</taxon>
        <taxon>Sar</taxon>
        <taxon>Alveolata</taxon>
        <taxon>Dinophyceae</taxon>
        <taxon>Suessiales</taxon>
        <taxon>Symbiodiniaceae</taxon>
        <taxon>Symbiodinium</taxon>
    </lineage>
</organism>
<evidence type="ECO:0008006" key="6">
    <source>
        <dbReference type="Google" id="ProtNLM"/>
    </source>
</evidence>
<dbReference type="PANTHER" id="PTHR35205:SF1">
    <property type="entry name" value="ZU5 DOMAIN-CONTAINING PROTEIN"/>
    <property type="match status" value="1"/>
</dbReference>
<dbReference type="InterPro" id="IPR027417">
    <property type="entry name" value="P-loop_NTPase"/>
</dbReference>
<evidence type="ECO:0000313" key="5">
    <source>
        <dbReference type="Proteomes" id="UP000601435"/>
    </source>
</evidence>
<reference evidence="4" key="1">
    <citation type="submission" date="2021-02" db="EMBL/GenBank/DDBJ databases">
        <authorList>
            <person name="Dougan E. K."/>
            <person name="Rhodes N."/>
            <person name="Thang M."/>
            <person name="Chan C."/>
        </authorList>
    </citation>
    <scope>NUCLEOTIDE SEQUENCE</scope>
</reference>
<name>A0A812WR61_9DINO</name>
<protein>
    <recommendedName>
        <fullName evidence="6">NB-ARC domain-containing protein</fullName>
    </recommendedName>
</protein>
<keyword evidence="5" id="KW-1185">Reference proteome</keyword>
<dbReference type="InterPro" id="IPR056681">
    <property type="entry name" value="DUF7779"/>
</dbReference>
<dbReference type="Gene3D" id="3.40.50.300">
    <property type="entry name" value="P-loop containing nucleotide triphosphate hydrolases"/>
    <property type="match status" value="1"/>
</dbReference>
<dbReference type="InterPro" id="IPR002182">
    <property type="entry name" value="NB-ARC"/>
</dbReference>
<dbReference type="Gene3D" id="1.25.40.10">
    <property type="entry name" value="Tetratricopeptide repeat domain"/>
    <property type="match status" value="1"/>
</dbReference>
<dbReference type="AlphaFoldDB" id="A0A812WR61"/>
<dbReference type="SUPFAM" id="SSF48452">
    <property type="entry name" value="TPR-like"/>
    <property type="match status" value="1"/>
</dbReference>
<evidence type="ECO:0000259" key="2">
    <source>
        <dbReference type="Pfam" id="PF00931"/>
    </source>
</evidence>